<comment type="caution">
    <text evidence="2">The sequence shown here is derived from an EMBL/GenBank/DDBJ whole genome shotgun (WGS) entry which is preliminary data.</text>
</comment>
<dbReference type="Proteomes" id="UP001515480">
    <property type="component" value="Unassembled WGS sequence"/>
</dbReference>
<keyword evidence="3" id="KW-1185">Reference proteome</keyword>
<evidence type="ECO:0000256" key="1">
    <source>
        <dbReference type="SAM" id="Phobius"/>
    </source>
</evidence>
<gene>
    <name evidence="2" type="ORF">AB1Y20_010701</name>
</gene>
<protein>
    <submittedName>
        <fullName evidence="2">Uncharacterized protein</fullName>
    </submittedName>
</protein>
<dbReference type="AlphaFoldDB" id="A0AB34ISW8"/>
<keyword evidence="1" id="KW-1133">Transmembrane helix</keyword>
<sequence length="503" mass="57557">MRLRPLLNACEPIVDGTMQWTWSIDGTDHGSNFIHPVAADSRLRFCKHTLDGDDAWYKFRYGPFTSIPGVTFSLPFQPVRQFDHLPFATVGVQAFYQVFVSDDEFIFEEDLLVHHQNLWDFDSRVDWDTLSATKPDRLNVSNEVDMPIDGVYKPPTLQPGTRLEHWGTTVPEDCPRCYYQDFGHGYVKPLARGPGKYPYVTDGYLVDARAKGSPAFTWYYELSFLLVEANKEKVLLSELQLWNPTNLWGTLTAGDQSLFLIPSNEEYFFYYTGRWPVTGSLYPSGTYLHYHAEMFETLLFNATPDAVGLGLPPLQQDKYCLPKLTSETAARTNHNVKKLMRIKCPQCFDDNLICNNTYGKTDCKPWKMREGEVFTSFSLFESEAPFHVNKVQHVTWFIRYVPIQHRPPSLIWNIYSHDIGDSPSLFSLNFMDFMSFYVRSVPPGEAKECGPTVRSRLVPPASELRTMHPAMTNQILACSAGISVVLAFFVGMAFLRSKREVLL</sequence>
<accession>A0AB34ISW8</accession>
<dbReference type="EMBL" id="JBGBPQ010000020">
    <property type="protein sequence ID" value="KAL1504293.1"/>
    <property type="molecule type" value="Genomic_DNA"/>
</dbReference>
<proteinExistence type="predicted"/>
<evidence type="ECO:0000313" key="3">
    <source>
        <dbReference type="Proteomes" id="UP001515480"/>
    </source>
</evidence>
<organism evidence="2 3">
    <name type="scientific">Prymnesium parvum</name>
    <name type="common">Toxic golden alga</name>
    <dbReference type="NCBI Taxonomy" id="97485"/>
    <lineage>
        <taxon>Eukaryota</taxon>
        <taxon>Haptista</taxon>
        <taxon>Haptophyta</taxon>
        <taxon>Prymnesiophyceae</taxon>
        <taxon>Prymnesiales</taxon>
        <taxon>Prymnesiaceae</taxon>
        <taxon>Prymnesium</taxon>
    </lineage>
</organism>
<keyword evidence="1" id="KW-0472">Membrane</keyword>
<evidence type="ECO:0000313" key="2">
    <source>
        <dbReference type="EMBL" id="KAL1504293.1"/>
    </source>
</evidence>
<keyword evidence="1" id="KW-0812">Transmembrane</keyword>
<reference evidence="2 3" key="1">
    <citation type="journal article" date="2024" name="Science">
        <title>Giant polyketide synthase enzymes in the biosynthesis of giant marine polyether toxins.</title>
        <authorList>
            <person name="Fallon T.R."/>
            <person name="Shende V.V."/>
            <person name="Wierzbicki I.H."/>
            <person name="Pendleton A.L."/>
            <person name="Watervoot N.F."/>
            <person name="Auber R.P."/>
            <person name="Gonzalez D.J."/>
            <person name="Wisecaver J.H."/>
            <person name="Moore B.S."/>
        </authorList>
    </citation>
    <scope>NUCLEOTIDE SEQUENCE [LARGE SCALE GENOMIC DNA]</scope>
    <source>
        <strain evidence="2 3">12B1</strain>
    </source>
</reference>
<name>A0AB34ISW8_PRYPA</name>
<feature type="transmembrane region" description="Helical" evidence="1">
    <location>
        <begin position="474"/>
        <end position="495"/>
    </location>
</feature>